<comment type="caution">
    <text evidence="3">The sequence shown here is derived from an EMBL/GenBank/DDBJ whole genome shotgun (WGS) entry which is preliminary data.</text>
</comment>
<evidence type="ECO:0000259" key="2">
    <source>
        <dbReference type="Pfam" id="PF13579"/>
    </source>
</evidence>
<dbReference type="CDD" id="cd03794">
    <property type="entry name" value="GT4_WbuB-like"/>
    <property type="match status" value="1"/>
</dbReference>
<accession>A0A327PRZ3</accession>
<evidence type="ECO:0000313" key="4">
    <source>
        <dbReference type="Proteomes" id="UP000249610"/>
    </source>
</evidence>
<proteinExistence type="predicted"/>
<dbReference type="InterPro" id="IPR050194">
    <property type="entry name" value="Glycosyltransferase_grp1"/>
</dbReference>
<keyword evidence="3" id="KW-0808">Transferase</keyword>
<dbReference type="InterPro" id="IPR028098">
    <property type="entry name" value="Glyco_trans_4-like_N"/>
</dbReference>
<name>A0A327PRZ3_9BACT</name>
<dbReference type="PANTHER" id="PTHR45947">
    <property type="entry name" value="SULFOQUINOVOSYL TRANSFERASE SQD2"/>
    <property type="match status" value="1"/>
</dbReference>
<dbReference type="Proteomes" id="UP000249610">
    <property type="component" value="Unassembled WGS sequence"/>
</dbReference>
<protein>
    <submittedName>
        <fullName evidence="3">Glycosyltransferase involved in cell wall biosynthesis</fullName>
    </submittedName>
</protein>
<dbReference type="InterPro" id="IPR001296">
    <property type="entry name" value="Glyco_trans_1"/>
</dbReference>
<keyword evidence="4" id="KW-1185">Reference proteome</keyword>
<sequence>MGEIAQAMRIIYIHQYFKTPQEGGAVRSFHLAKGLVDAGHEVEMITGGGQKGYDQRWIEGIKVHYLPVGYDQKFGFIKRVWSFLSYVRQAKKLIKKLPRPDLMYATSTPLTTGLLGLWAKKKLAIPYIFEVRDLWPQAPIEVGAISNPILKKSLVSLEKKIYQQAMSLVALSPGIAAHLRKVTPAKQIHLIPNFSDLDRFYPMEKRKEILDEFGLTTSLTIAYTGALGKVNAVEELLNLAELAQNRGKNWHFLIMGEGSHEAQLRKIALDKSLVRIRFIPFGSKEKVNEVLSLADLAWISFAHLPVLKTNSPNKFFDALAAGKAILVNHKGWVFDLMKTHHLGINCLPSKIESAFAKLESLERNPKELEKMGASSRRLAEQHFTKELAIAHLIKVILPGKNENSSDEDYIILTG</sequence>
<dbReference type="SUPFAM" id="SSF53756">
    <property type="entry name" value="UDP-Glycosyltransferase/glycogen phosphorylase"/>
    <property type="match status" value="1"/>
</dbReference>
<evidence type="ECO:0000259" key="1">
    <source>
        <dbReference type="Pfam" id="PF00534"/>
    </source>
</evidence>
<dbReference type="PANTHER" id="PTHR45947:SF3">
    <property type="entry name" value="SULFOQUINOVOSYL TRANSFERASE SQD2"/>
    <property type="match status" value="1"/>
</dbReference>
<feature type="domain" description="Glycosyltransferase subfamily 4-like N-terminal" evidence="2">
    <location>
        <begin position="23"/>
        <end position="193"/>
    </location>
</feature>
<dbReference type="Pfam" id="PF00534">
    <property type="entry name" value="Glycos_transf_1"/>
    <property type="match status" value="1"/>
</dbReference>
<reference evidence="3 4" key="1">
    <citation type="submission" date="2018-06" db="EMBL/GenBank/DDBJ databases">
        <title>Genomic Encyclopedia of Archaeal and Bacterial Type Strains, Phase II (KMG-II): from individual species to whole genera.</title>
        <authorList>
            <person name="Goeker M."/>
        </authorList>
    </citation>
    <scope>NUCLEOTIDE SEQUENCE [LARGE SCALE GENOMIC DNA]</scope>
    <source>
        <strain evidence="3 4">DSM 23446</strain>
    </source>
</reference>
<dbReference type="EMBL" id="QLLK01000001">
    <property type="protein sequence ID" value="RAI95135.1"/>
    <property type="molecule type" value="Genomic_DNA"/>
</dbReference>
<gene>
    <name evidence="3" type="ORF">LV83_00386</name>
</gene>
<organism evidence="3 4">
    <name type="scientific">Algoriphagus yeomjeoni</name>
    <dbReference type="NCBI Taxonomy" id="291403"/>
    <lineage>
        <taxon>Bacteria</taxon>
        <taxon>Pseudomonadati</taxon>
        <taxon>Bacteroidota</taxon>
        <taxon>Cytophagia</taxon>
        <taxon>Cytophagales</taxon>
        <taxon>Cyclobacteriaceae</taxon>
        <taxon>Algoriphagus</taxon>
    </lineage>
</organism>
<dbReference type="GO" id="GO:0016758">
    <property type="term" value="F:hexosyltransferase activity"/>
    <property type="evidence" value="ECO:0007669"/>
    <property type="project" value="TreeGrafter"/>
</dbReference>
<evidence type="ECO:0000313" key="3">
    <source>
        <dbReference type="EMBL" id="RAI95135.1"/>
    </source>
</evidence>
<dbReference type="Pfam" id="PF13579">
    <property type="entry name" value="Glyco_trans_4_4"/>
    <property type="match status" value="1"/>
</dbReference>
<dbReference type="AlphaFoldDB" id="A0A327PRZ3"/>
<dbReference type="Gene3D" id="3.40.50.2000">
    <property type="entry name" value="Glycogen Phosphorylase B"/>
    <property type="match status" value="2"/>
</dbReference>
<feature type="domain" description="Glycosyl transferase family 1" evidence="1">
    <location>
        <begin position="214"/>
        <end position="376"/>
    </location>
</feature>